<organism evidence="1 2">
    <name type="scientific">Trichinella zimbabwensis</name>
    <dbReference type="NCBI Taxonomy" id="268475"/>
    <lineage>
        <taxon>Eukaryota</taxon>
        <taxon>Metazoa</taxon>
        <taxon>Ecdysozoa</taxon>
        <taxon>Nematoda</taxon>
        <taxon>Enoplea</taxon>
        <taxon>Dorylaimia</taxon>
        <taxon>Trichinellida</taxon>
        <taxon>Trichinellidae</taxon>
        <taxon>Trichinella</taxon>
    </lineage>
</organism>
<dbReference type="EMBL" id="JYDP01000515">
    <property type="protein sequence ID" value="KRZ00321.1"/>
    <property type="molecule type" value="Genomic_DNA"/>
</dbReference>
<proteinExistence type="predicted"/>
<keyword evidence="2" id="KW-1185">Reference proteome</keyword>
<dbReference type="Proteomes" id="UP000055024">
    <property type="component" value="Unassembled WGS sequence"/>
</dbReference>
<comment type="caution">
    <text evidence="1">The sequence shown here is derived from an EMBL/GenBank/DDBJ whole genome shotgun (WGS) entry which is preliminary data.</text>
</comment>
<feature type="non-terminal residue" evidence="1">
    <location>
        <position position="317"/>
    </location>
</feature>
<accession>A0A0V1GQ64</accession>
<evidence type="ECO:0000313" key="1">
    <source>
        <dbReference type="EMBL" id="KRZ00321.1"/>
    </source>
</evidence>
<evidence type="ECO:0000313" key="2">
    <source>
        <dbReference type="Proteomes" id="UP000055024"/>
    </source>
</evidence>
<protein>
    <submittedName>
        <fullName evidence="1">Uncharacterized protein</fullName>
    </submittedName>
</protein>
<gene>
    <name evidence="1" type="ORF">T11_5752</name>
</gene>
<reference evidence="1 2" key="1">
    <citation type="submission" date="2015-01" db="EMBL/GenBank/DDBJ databases">
        <title>Evolution of Trichinella species and genotypes.</title>
        <authorList>
            <person name="Korhonen P.K."/>
            <person name="Edoardo P."/>
            <person name="Giuseppe L.R."/>
            <person name="Gasser R.B."/>
        </authorList>
    </citation>
    <scope>NUCLEOTIDE SEQUENCE [LARGE SCALE GENOMIC DNA]</scope>
    <source>
        <strain evidence="1">ISS1029</strain>
    </source>
</reference>
<sequence length="317" mass="36279">LIISRRCFYRDSVVTYNYGDFPHRKSNVKTIEEVKIRYECIMHPDKSNCIGRVLCCFCCWHSGLVRVGVLVFPSGPVVVLLIIRQITSGQSNCAGCGMPTFSMMPVLMATRVPLPIKAFPWRLSVRLFFYKNYVARHPGTVIIQVGIIVFFNISTLDYVTTIEPVWKRCILPLWYYELASMLTKIASTQSELPLSPSPHHVFTCRRLLPFPTWFPVHHRAVPEVEVKAIHSGPQFRVAYGKKIMVSLFYKDQYFQMIAMNYDILKHLQMLLSSFTHLYFVQVFRSLCKNAENQVVAYRITAVNQVSPKASGNAPGIA</sequence>
<name>A0A0V1GQ64_9BILA</name>
<feature type="non-terminal residue" evidence="1">
    <location>
        <position position="1"/>
    </location>
</feature>
<dbReference type="AlphaFoldDB" id="A0A0V1GQ64"/>